<dbReference type="EMBL" id="JAEHTE010000002">
    <property type="protein sequence ID" value="MBI6882888.1"/>
    <property type="molecule type" value="Genomic_DNA"/>
</dbReference>
<protein>
    <submittedName>
        <fullName evidence="1">Uncharacterized protein</fullName>
    </submittedName>
</protein>
<proteinExistence type="predicted"/>
<name>A0A8I1ECS1_PSEPU</name>
<accession>A0A8I1ECS1</accession>
<evidence type="ECO:0000313" key="1">
    <source>
        <dbReference type="EMBL" id="MBI6882888.1"/>
    </source>
</evidence>
<dbReference type="RefSeq" id="WP_198746512.1">
    <property type="nucleotide sequence ID" value="NZ_JAEHTE010000002.1"/>
</dbReference>
<reference evidence="1" key="1">
    <citation type="submission" date="2020-12" db="EMBL/GenBank/DDBJ databases">
        <title>Enhanced detection system for hospital associated transmission using whole genome sequencing surveillance.</title>
        <authorList>
            <person name="Harrison L.H."/>
            <person name="Van Tyne D."/>
            <person name="Marsh J.W."/>
            <person name="Griffith M.P."/>
            <person name="Snyder D.J."/>
            <person name="Cooper V.S."/>
            <person name="Mustapha M."/>
        </authorList>
    </citation>
    <scope>NUCLEOTIDE SEQUENCE</scope>
    <source>
        <strain evidence="1">PSB00042</strain>
    </source>
</reference>
<dbReference type="Proteomes" id="UP000637061">
    <property type="component" value="Unassembled WGS sequence"/>
</dbReference>
<comment type="caution">
    <text evidence="1">The sequence shown here is derived from an EMBL/GenBank/DDBJ whole genome shotgun (WGS) entry which is preliminary data.</text>
</comment>
<sequence>MTFISDIELMASQGLPSPFIAADAMYSPISEGSLMTHRIFPGLSGFVPSSVGMVAGVFVDHLPDTSRLKGLVMLTSRSDATGEAQECWLVQIQSTTNAWQFMTIDENLKEPSDKVVLFQWKPGALNEAHEMHEEMISSLADHEQFWLVGSEIEKQAYSRFVLSTGYSSVAHPYQASGAIEEALSRPGSTIIPKHGPCLSLRAYGIDWYQV</sequence>
<organism evidence="1 2">
    <name type="scientific">Pseudomonas putida</name>
    <name type="common">Arthrobacter siderocapsulatus</name>
    <dbReference type="NCBI Taxonomy" id="303"/>
    <lineage>
        <taxon>Bacteria</taxon>
        <taxon>Pseudomonadati</taxon>
        <taxon>Pseudomonadota</taxon>
        <taxon>Gammaproteobacteria</taxon>
        <taxon>Pseudomonadales</taxon>
        <taxon>Pseudomonadaceae</taxon>
        <taxon>Pseudomonas</taxon>
    </lineage>
</organism>
<evidence type="ECO:0000313" key="2">
    <source>
        <dbReference type="Proteomes" id="UP000637061"/>
    </source>
</evidence>
<gene>
    <name evidence="1" type="ORF">JEU22_03100</name>
</gene>
<dbReference type="AlphaFoldDB" id="A0A8I1ECS1"/>